<dbReference type="eggNOG" id="ENOG502QYNU">
    <property type="taxonomic scope" value="Eukaryota"/>
</dbReference>
<keyword evidence="3" id="KW-1185">Reference proteome</keyword>
<dbReference type="OMA" id="QCQERID"/>
<dbReference type="AlphaFoldDB" id="F0VDR5"/>
<dbReference type="GeneID" id="13444488"/>
<name>F0VDR5_NEOCL</name>
<reference evidence="1" key="1">
    <citation type="submission" date="2011-02" db="EMBL/GenBank/DDBJ databases">
        <authorList>
            <person name="Aslett M."/>
        </authorList>
    </citation>
    <scope>NUCLEOTIDE SEQUENCE</scope>
    <source>
        <strain evidence="1">Liverpool</strain>
    </source>
</reference>
<dbReference type="EMBL" id="FR823387">
    <property type="protein sequence ID" value="CBZ51858.1"/>
    <property type="molecule type" value="Genomic_DNA"/>
</dbReference>
<evidence type="ECO:0000313" key="1">
    <source>
        <dbReference type="EMBL" id="CBZ51858.1"/>
    </source>
</evidence>
<reference evidence="3" key="3">
    <citation type="journal article" date="2012" name="PLoS Pathog.">
        <title>Comparative genomics of the apicomplexan parasites Toxoplasma gondii and Neospora caninum: Coccidia differing in host range and transmission strategy.</title>
        <authorList>
            <person name="Reid A.J."/>
            <person name="Vermont S.J."/>
            <person name="Cotton J.A."/>
            <person name="Harris D."/>
            <person name="Hill-Cawthorne G.A."/>
            <person name="Konen-Waisman S."/>
            <person name="Latham S.M."/>
            <person name="Mourier T."/>
            <person name="Norton R."/>
            <person name="Quail M.A."/>
            <person name="Sanders M."/>
            <person name="Shanmugam D."/>
            <person name="Sohal A."/>
            <person name="Wasmuth J.D."/>
            <person name="Brunk B."/>
            <person name="Grigg M.E."/>
            <person name="Howard J.C."/>
            <person name="Parkinson J."/>
            <person name="Roos D.S."/>
            <person name="Trees A.J."/>
            <person name="Berriman M."/>
            <person name="Pain A."/>
            <person name="Wastling J.M."/>
        </authorList>
    </citation>
    <scope>NUCLEOTIDE SEQUENCE [LARGE SCALE GENOMIC DNA]</scope>
    <source>
        <strain evidence="3">Liverpool</strain>
    </source>
</reference>
<proteinExistence type="predicted"/>
<reference evidence="1" key="2">
    <citation type="submission" date="2011-03" db="EMBL/GenBank/DDBJ databases">
        <title>Comparative genomics and transcriptomics of Neospora caninum and Toxoplasma gondii.</title>
        <authorList>
            <person name="Reid A.J."/>
            <person name="Sohal A."/>
            <person name="Harris D."/>
            <person name="Quail M."/>
            <person name="Sanders M."/>
            <person name="Berriman M."/>
            <person name="Wastling J.M."/>
            <person name="Pain A."/>
        </authorList>
    </citation>
    <scope>NUCLEOTIDE SEQUENCE</scope>
    <source>
        <strain evidence="1">Liverpool</strain>
    </source>
</reference>
<protein>
    <submittedName>
        <fullName evidence="1">Uncharacterized protein</fullName>
    </submittedName>
</protein>
<evidence type="ECO:0000313" key="2">
    <source>
        <dbReference type="EMBL" id="CEL65815.1"/>
    </source>
</evidence>
<dbReference type="InParanoid" id="F0VDR5"/>
<sequence length="201" mass="22811">MLEVLGDILDSWGDECVEGLAKMRPEDIFRKARDVMTELAQLTRTQGVLIESLKGDIEGVRQELDNETKHSLTTQLLQCQARIDEDNRIAKTILSRLVEKDSKIFALQGKLKKYTHTTQQMKEIEQESDFHFTLLCEAHRKIQEIIPVHDEILARARATVKATSDCLDDALAAEEAFQADAKVNVEDVIPSVRVKRQTVKP</sequence>
<organism evidence="1 3">
    <name type="scientific">Neospora caninum (strain Liverpool)</name>
    <dbReference type="NCBI Taxonomy" id="572307"/>
    <lineage>
        <taxon>Eukaryota</taxon>
        <taxon>Sar</taxon>
        <taxon>Alveolata</taxon>
        <taxon>Apicomplexa</taxon>
        <taxon>Conoidasida</taxon>
        <taxon>Coccidia</taxon>
        <taxon>Eucoccidiorida</taxon>
        <taxon>Eimeriorina</taxon>
        <taxon>Sarcocystidae</taxon>
        <taxon>Neospora</taxon>
    </lineage>
</organism>
<reference evidence="2" key="4">
    <citation type="journal article" date="2015" name="PLoS ONE">
        <title>Comprehensive Evaluation of Toxoplasma gondii VEG and Neospora caninum LIV Genomes with Tachyzoite Stage Transcriptome and Proteome Defines Novel Transcript Features.</title>
        <authorList>
            <person name="Ramaprasad A."/>
            <person name="Mourier T."/>
            <person name="Naeem R."/>
            <person name="Malas T.B."/>
            <person name="Moussa E."/>
            <person name="Panigrahi A."/>
            <person name="Vermont S.J."/>
            <person name="Otto T.D."/>
            <person name="Wastling J."/>
            <person name="Pain A."/>
        </authorList>
    </citation>
    <scope>NUCLEOTIDE SEQUENCE</scope>
    <source>
        <strain evidence="2">Liverpool</strain>
    </source>
</reference>
<dbReference type="Proteomes" id="UP000007494">
    <property type="component" value="Chromosome VI"/>
</dbReference>
<gene>
    <name evidence="2" type="ORF">BN1204_016500</name>
    <name evidence="1" type="ORF">NCLIV_016500</name>
</gene>
<accession>F0VDR5</accession>
<evidence type="ECO:0000313" key="3">
    <source>
        <dbReference type="Proteomes" id="UP000007494"/>
    </source>
</evidence>
<dbReference type="VEuPathDB" id="ToxoDB:NCLIV_016500"/>
<dbReference type="EMBL" id="LN714480">
    <property type="protein sequence ID" value="CEL65815.1"/>
    <property type="molecule type" value="Genomic_DNA"/>
</dbReference>
<dbReference type="OrthoDB" id="332230at2759"/>
<dbReference type="RefSeq" id="XP_003881891.1">
    <property type="nucleotide sequence ID" value="XM_003881842.1"/>
</dbReference>